<keyword evidence="2" id="KW-1185">Reference proteome</keyword>
<evidence type="ECO:0000313" key="1">
    <source>
        <dbReference type="EMBL" id="CAB0019690.1"/>
    </source>
</evidence>
<name>A0A6H5HSW0_9HEMI</name>
<proteinExistence type="predicted"/>
<dbReference type="EMBL" id="CADCXU010034414">
    <property type="protein sequence ID" value="CAB0019690.1"/>
    <property type="molecule type" value="Genomic_DNA"/>
</dbReference>
<protein>
    <submittedName>
        <fullName evidence="1">Uncharacterized protein</fullName>
    </submittedName>
</protein>
<feature type="non-terminal residue" evidence="1">
    <location>
        <position position="1"/>
    </location>
</feature>
<evidence type="ECO:0000313" key="2">
    <source>
        <dbReference type="Proteomes" id="UP000479000"/>
    </source>
</evidence>
<feature type="non-terminal residue" evidence="1">
    <location>
        <position position="63"/>
    </location>
</feature>
<accession>A0A6H5HSW0</accession>
<dbReference type="Proteomes" id="UP000479000">
    <property type="component" value="Unassembled WGS sequence"/>
</dbReference>
<gene>
    <name evidence="1" type="ORF">NTEN_LOCUS23382</name>
</gene>
<organism evidence="1 2">
    <name type="scientific">Nesidiocoris tenuis</name>
    <dbReference type="NCBI Taxonomy" id="355587"/>
    <lineage>
        <taxon>Eukaryota</taxon>
        <taxon>Metazoa</taxon>
        <taxon>Ecdysozoa</taxon>
        <taxon>Arthropoda</taxon>
        <taxon>Hexapoda</taxon>
        <taxon>Insecta</taxon>
        <taxon>Pterygota</taxon>
        <taxon>Neoptera</taxon>
        <taxon>Paraneoptera</taxon>
        <taxon>Hemiptera</taxon>
        <taxon>Heteroptera</taxon>
        <taxon>Panheteroptera</taxon>
        <taxon>Cimicomorpha</taxon>
        <taxon>Miridae</taxon>
        <taxon>Dicyphina</taxon>
        <taxon>Nesidiocoris</taxon>
    </lineage>
</organism>
<dbReference type="AlphaFoldDB" id="A0A6H5HSW0"/>
<sequence length="63" mass="6951">MQRSEAALQRRIEEAVAGCSINVVRAVSALSMREQRTGTVCMPDVAIYRAGYRSVRKSATHIV</sequence>
<reference evidence="1 2" key="1">
    <citation type="submission" date="2020-02" db="EMBL/GenBank/DDBJ databases">
        <authorList>
            <person name="Ferguson B K."/>
        </authorList>
    </citation>
    <scope>NUCLEOTIDE SEQUENCE [LARGE SCALE GENOMIC DNA]</scope>
</reference>